<sequence length="154" mass="16145">MLGLNHHAMHPLHSVLPGLHAVANNLPRPNASSPHGQHPNSVNSANGGNASSSGSHHGSSHHHHLSLSNSSSSHGSQHHGNNSGNAGGSVNCMSHSNSPNTGSPPNGLPGLPGSAPINMWPLIWNHITKGRRRKKKKQNIAILPSLFPFHTLVE</sequence>
<name>A0A0K2VLD6_LEPSM</name>
<accession>A0A0K2VLD6</accession>
<dbReference type="EMBL" id="HACA01033651">
    <property type="protein sequence ID" value="CDW51012.1"/>
    <property type="molecule type" value="Transcribed_RNA"/>
</dbReference>
<reference evidence="2" key="1">
    <citation type="submission" date="2014-05" db="EMBL/GenBank/DDBJ databases">
        <authorList>
            <person name="Chronopoulou M."/>
        </authorList>
    </citation>
    <scope>NUCLEOTIDE SEQUENCE</scope>
    <source>
        <tissue evidence="2">Whole organism</tissue>
    </source>
</reference>
<evidence type="ECO:0000256" key="1">
    <source>
        <dbReference type="SAM" id="MobiDB-lite"/>
    </source>
</evidence>
<protein>
    <submittedName>
        <fullName evidence="2">Uncharacterized protein</fullName>
    </submittedName>
</protein>
<evidence type="ECO:0000313" key="2">
    <source>
        <dbReference type="EMBL" id="CDW51012.1"/>
    </source>
</evidence>
<proteinExistence type="predicted"/>
<feature type="compositionally biased region" description="Low complexity" evidence="1">
    <location>
        <begin position="40"/>
        <end position="57"/>
    </location>
</feature>
<feature type="compositionally biased region" description="Low complexity" evidence="1">
    <location>
        <begin position="66"/>
        <end position="112"/>
    </location>
</feature>
<dbReference type="AlphaFoldDB" id="A0A0K2VLD6"/>
<dbReference type="OrthoDB" id="10261408at2759"/>
<feature type="region of interest" description="Disordered" evidence="1">
    <location>
        <begin position="23"/>
        <end position="112"/>
    </location>
</feature>
<feature type="compositionally biased region" description="Polar residues" evidence="1">
    <location>
        <begin position="30"/>
        <end position="39"/>
    </location>
</feature>
<organism evidence="2">
    <name type="scientific">Lepeophtheirus salmonis</name>
    <name type="common">Salmon louse</name>
    <name type="synonym">Caligus salmonis</name>
    <dbReference type="NCBI Taxonomy" id="72036"/>
    <lineage>
        <taxon>Eukaryota</taxon>
        <taxon>Metazoa</taxon>
        <taxon>Ecdysozoa</taxon>
        <taxon>Arthropoda</taxon>
        <taxon>Crustacea</taxon>
        <taxon>Multicrustacea</taxon>
        <taxon>Hexanauplia</taxon>
        <taxon>Copepoda</taxon>
        <taxon>Siphonostomatoida</taxon>
        <taxon>Caligidae</taxon>
        <taxon>Lepeophtheirus</taxon>
    </lineage>
</organism>